<sequence length="43" mass="4879">MSKGNKKRGNREVKKPKKVKEQVPATADFAKEKTPLNIGNKRK</sequence>
<reference evidence="2 3" key="1">
    <citation type="submission" date="2019-03" db="EMBL/GenBank/DDBJ databases">
        <title>Genomic Encyclopedia of Type Strains, Phase IV (KMG-IV): sequencing the most valuable type-strain genomes for metagenomic binning, comparative biology and taxonomic classification.</title>
        <authorList>
            <person name="Goeker M."/>
        </authorList>
    </citation>
    <scope>NUCLEOTIDE SEQUENCE [LARGE SCALE GENOMIC DNA]</scope>
    <source>
        <strain evidence="2 3">DSM 104836</strain>
    </source>
</reference>
<feature type="compositionally biased region" description="Basic residues" evidence="1">
    <location>
        <begin position="1"/>
        <end position="18"/>
    </location>
</feature>
<gene>
    <name evidence="2" type="ORF">EDD52_12360</name>
</gene>
<evidence type="ECO:0000313" key="2">
    <source>
        <dbReference type="EMBL" id="TCS59030.1"/>
    </source>
</evidence>
<accession>A0A4R3J333</accession>
<organism evidence="2 3">
    <name type="scientific">Primorskyibacter sedentarius</name>
    <dbReference type="NCBI Taxonomy" id="745311"/>
    <lineage>
        <taxon>Bacteria</taxon>
        <taxon>Pseudomonadati</taxon>
        <taxon>Pseudomonadota</taxon>
        <taxon>Alphaproteobacteria</taxon>
        <taxon>Rhodobacterales</taxon>
        <taxon>Roseobacteraceae</taxon>
        <taxon>Primorskyibacter</taxon>
    </lineage>
</organism>
<name>A0A4R3J333_9RHOB</name>
<evidence type="ECO:0000256" key="1">
    <source>
        <dbReference type="SAM" id="MobiDB-lite"/>
    </source>
</evidence>
<dbReference type="AlphaFoldDB" id="A0A4R3J333"/>
<keyword evidence="3" id="KW-1185">Reference proteome</keyword>
<protein>
    <submittedName>
        <fullName evidence="2">Uncharacterized protein</fullName>
    </submittedName>
</protein>
<proteinExistence type="predicted"/>
<feature type="region of interest" description="Disordered" evidence="1">
    <location>
        <begin position="1"/>
        <end position="43"/>
    </location>
</feature>
<evidence type="ECO:0000313" key="3">
    <source>
        <dbReference type="Proteomes" id="UP000295696"/>
    </source>
</evidence>
<comment type="caution">
    <text evidence="2">The sequence shown here is derived from an EMBL/GenBank/DDBJ whole genome shotgun (WGS) entry which is preliminary data.</text>
</comment>
<dbReference type="EMBL" id="SLZU01000023">
    <property type="protein sequence ID" value="TCS59030.1"/>
    <property type="molecule type" value="Genomic_DNA"/>
</dbReference>
<dbReference type="Proteomes" id="UP000295696">
    <property type="component" value="Unassembled WGS sequence"/>
</dbReference>